<accession>A0A0K2VXX4</accession>
<evidence type="ECO:0000256" key="1">
    <source>
        <dbReference type="SAM" id="MobiDB-lite"/>
    </source>
</evidence>
<organism evidence="2 3">
    <name type="scientific">Mesorhizobium plurifarium</name>
    <dbReference type="NCBI Taxonomy" id="69974"/>
    <lineage>
        <taxon>Bacteria</taxon>
        <taxon>Pseudomonadati</taxon>
        <taxon>Pseudomonadota</taxon>
        <taxon>Alphaproteobacteria</taxon>
        <taxon>Hyphomicrobiales</taxon>
        <taxon>Phyllobacteriaceae</taxon>
        <taxon>Mesorhizobium</taxon>
    </lineage>
</organism>
<dbReference type="AlphaFoldDB" id="A0A0K2VXX4"/>
<evidence type="ECO:0000313" key="3">
    <source>
        <dbReference type="Proteomes" id="UP000182888"/>
    </source>
</evidence>
<feature type="region of interest" description="Disordered" evidence="1">
    <location>
        <begin position="1"/>
        <end position="32"/>
    </location>
</feature>
<proteinExistence type="predicted"/>
<dbReference type="Proteomes" id="UP000182888">
    <property type="component" value="Unassembled WGS sequence"/>
</dbReference>
<gene>
    <name evidence="2" type="ORF">MPL1032_20537</name>
</gene>
<protein>
    <submittedName>
        <fullName evidence="2">Uncharacterized protein</fullName>
    </submittedName>
</protein>
<dbReference type="EMBL" id="CCND01000012">
    <property type="protein sequence ID" value="CDX56424.1"/>
    <property type="molecule type" value="Genomic_DNA"/>
</dbReference>
<sequence>MSGPRLSRRPANALREAERLSVDGAANSPQGRRFVAAQYTKGGGTSPPPFDISEARKSVAPNALARVRPSLGAGRAGGHRSVDTGRLGNLMLADRSGGAAVYRGGRPVGVIGVVVVARGEGGAYGEKHCGSGESDPGHFGFPCSSGFVGAEGLGRMDPAADKTHGVRDLFPAHPFFQSPQQPRLGFRPEKDKRLQMLVITNPCDAISSRR</sequence>
<name>A0A0K2VXX4_MESPL</name>
<evidence type="ECO:0000313" key="2">
    <source>
        <dbReference type="EMBL" id="CDX56424.1"/>
    </source>
</evidence>
<reference evidence="3" key="1">
    <citation type="submission" date="2014-08" db="EMBL/GenBank/DDBJ databases">
        <authorList>
            <person name="Edwards T."/>
        </authorList>
    </citation>
    <scope>NUCLEOTIDE SEQUENCE [LARGE SCALE GENOMIC DNA]</scope>
</reference>